<evidence type="ECO:0000313" key="2">
    <source>
        <dbReference type="Proteomes" id="UP001596380"/>
    </source>
</evidence>
<dbReference type="Proteomes" id="UP001596380">
    <property type="component" value="Unassembled WGS sequence"/>
</dbReference>
<organism evidence="1 2">
    <name type="scientific">Actinomadura yumaensis</name>
    <dbReference type="NCBI Taxonomy" id="111807"/>
    <lineage>
        <taxon>Bacteria</taxon>
        <taxon>Bacillati</taxon>
        <taxon>Actinomycetota</taxon>
        <taxon>Actinomycetes</taxon>
        <taxon>Streptosporangiales</taxon>
        <taxon>Thermomonosporaceae</taxon>
        <taxon>Actinomadura</taxon>
    </lineage>
</organism>
<dbReference type="RefSeq" id="WP_206681594.1">
    <property type="nucleotide sequence ID" value="NZ_JBHSXS010000036.1"/>
</dbReference>
<evidence type="ECO:0008006" key="3">
    <source>
        <dbReference type="Google" id="ProtNLM"/>
    </source>
</evidence>
<evidence type="ECO:0000313" key="1">
    <source>
        <dbReference type="EMBL" id="MFC6885281.1"/>
    </source>
</evidence>
<dbReference type="EMBL" id="JBHSXS010000036">
    <property type="protein sequence ID" value="MFC6885281.1"/>
    <property type="molecule type" value="Genomic_DNA"/>
</dbReference>
<sequence>MTRYWFGGTPADYTVTPGSGNVVLFAPGATLTCWNAQVGGTQYTDLRNAVGGAVTSVTSGDGVTGPAGATPRFQAPDEVLTLWIDGGTGTRYLMVTTDLPALLAGKISRAGDSMDGDLLLADDSPAASRDYVDARAGGAPSILVFGYGGIVSPRAGVERIYNDVGRPLTIGTVRASAGTGPAGQALIVDVHKNGTTVYTNQAARPTIAAGQQTGTGGTPDAPVWSPGEYLTVDVDQVGTTTPGSDLTVTIVAS</sequence>
<accession>A0ABW2CWB6</accession>
<keyword evidence="2" id="KW-1185">Reference proteome</keyword>
<gene>
    <name evidence="1" type="ORF">ACFQKB_36370</name>
</gene>
<reference evidence="2" key="1">
    <citation type="journal article" date="2019" name="Int. J. Syst. Evol. Microbiol.">
        <title>The Global Catalogue of Microorganisms (GCM) 10K type strain sequencing project: providing services to taxonomists for standard genome sequencing and annotation.</title>
        <authorList>
            <consortium name="The Broad Institute Genomics Platform"/>
            <consortium name="The Broad Institute Genome Sequencing Center for Infectious Disease"/>
            <person name="Wu L."/>
            <person name="Ma J."/>
        </authorList>
    </citation>
    <scope>NUCLEOTIDE SEQUENCE [LARGE SCALE GENOMIC DNA]</scope>
    <source>
        <strain evidence="2">JCM 3369</strain>
    </source>
</reference>
<proteinExistence type="predicted"/>
<comment type="caution">
    <text evidence="1">The sequence shown here is derived from an EMBL/GenBank/DDBJ whole genome shotgun (WGS) entry which is preliminary data.</text>
</comment>
<name>A0ABW2CWB6_9ACTN</name>
<protein>
    <recommendedName>
        <fullName evidence="3">Minor tail protein</fullName>
    </recommendedName>
</protein>